<feature type="compositionally biased region" description="Low complexity" evidence="1">
    <location>
        <begin position="55"/>
        <end position="68"/>
    </location>
</feature>
<feature type="region of interest" description="Disordered" evidence="1">
    <location>
        <begin position="1"/>
        <end position="250"/>
    </location>
</feature>
<protein>
    <submittedName>
        <fullName evidence="2">Uncharacterized protein</fullName>
    </submittedName>
</protein>
<comment type="caution">
    <text evidence="2">The sequence shown here is derived from an EMBL/GenBank/DDBJ whole genome shotgun (WGS) entry which is preliminary data.</text>
</comment>
<feature type="compositionally biased region" description="Low complexity" evidence="1">
    <location>
        <begin position="223"/>
        <end position="250"/>
    </location>
</feature>
<organism evidence="2 3">
    <name type="scientific">Auxenochlorella protothecoides</name>
    <name type="common">Green microalga</name>
    <name type="synonym">Chlorella protothecoides</name>
    <dbReference type="NCBI Taxonomy" id="3075"/>
    <lineage>
        <taxon>Eukaryota</taxon>
        <taxon>Viridiplantae</taxon>
        <taxon>Chlorophyta</taxon>
        <taxon>core chlorophytes</taxon>
        <taxon>Trebouxiophyceae</taxon>
        <taxon>Chlorellales</taxon>
        <taxon>Chlorellaceae</taxon>
        <taxon>Auxenochlorella</taxon>
    </lineage>
</organism>
<proteinExistence type="predicted"/>
<dbReference type="EMBL" id="QOKY01000011">
    <property type="protein sequence ID" value="RMZ57846.1"/>
    <property type="molecule type" value="Genomic_DNA"/>
</dbReference>
<accession>A0A3M7L8Q2</accession>
<feature type="compositionally biased region" description="Basic residues" evidence="1">
    <location>
        <begin position="170"/>
        <end position="184"/>
    </location>
</feature>
<feature type="non-terminal residue" evidence="2">
    <location>
        <position position="250"/>
    </location>
</feature>
<dbReference type="AlphaFoldDB" id="A0A3M7L8Q2"/>
<evidence type="ECO:0000313" key="3">
    <source>
        <dbReference type="Proteomes" id="UP000279271"/>
    </source>
</evidence>
<feature type="compositionally biased region" description="Low complexity" evidence="1">
    <location>
        <begin position="109"/>
        <end position="119"/>
    </location>
</feature>
<dbReference type="Proteomes" id="UP000279271">
    <property type="component" value="Unassembled WGS sequence"/>
</dbReference>
<reference evidence="3" key="1">
    <citation type="journal article" date="2018" name="Algal Res.">
        <title>Characterization of plant carbon substrate utilization by Auxenochlorella protothecoides.</title>
        <authorList>
            <person name="Vogler B.W."/>
            <person name="Starkenburg S.R."/>
            <person name="Sudasinghe N."/>
            <person name="Schambach J.Y."/>
            <person name="Rollin J.A."/>
            <person name="Pattathil S."/>
            <person name="Barry A.N."/>
        </authorList>
    </citation>
    <scope>NUCLEOTIDE SEQUENCE [LARGE SCALE GENOMIC DNA]</scope>
    <source>
        <strain evidence="3">UTEX 25</strain>
    </source>
</reference>
<sequence length="250" mass="25989">GPGPGAGRRGRRPAGAREWRGDAPARLQRRRGVPAGPRPRPAGGPGGGGRPGPHAPAGRRPLRPLCAGGACGRGRRPAPGRMGRLRPWPHAPRPHPTGGCVERPRPAPRGRLLLPVAGQPRRRAAGPRCCAVGPGCPAARRPSRPDPETCAPGGLQLREHAQRTTASRPARGRAARRKQAHPARHAGQQRDLRAALLPGLVAAPRGERPELAPHRASAQRGPRAAAVQAERGGAGAAGRQQVGPRQEAGL</sequence>
<evidence type="ECO:0000256" key="1">
    <source>
        <dbReference type="SAM" id="MobiDB-lite"/>
    </source>
</evidence>
<feature type="non-terminal residue" evidence="2">
    <location>
        <position position="1"/>
    </location>
</feature>
<evidence type="ECO:0000313" key="2">
    <source>
        <dbReference type="EMBL" id="RMZ57846.1"/>
    </source>
</evidence>
<gene>
    <name evidence="2" type="ORF">APUTEX25_001510</name>
</gene>
<name>A0A3M7L8Q2_AUXPR</name>